<accession>A0ABS1X1G8</accession>
<sequence length="235" mass="26034">MEISLDVPFVLGVLAEERELALREIRDLGVVRAYENSRDRHDARIAAAPDVGTLACRAGCTWCCHFSVDVRAVEVFSILEFVERTLSSEEKARVFSEVRANALKLEGMDDFERMRHNVKCPFLLSGRCSIYAARPQTCRNYHATAVAGCQASFEDPDNLDIDPEFAPMVYQAGGAHVDAFSRAMREAGYDTDVYELNSALAAALSDPHALDRLEARSPPFAKLNGDDVPGEFEDL</sequence>
<dbReference type="Pfam" id="PF03692">
    <property type="entry name" value="CxxCxxCC"/>
    <property type="match status" value="1"/>
</dbReference>
<evidence type="ECO:0000313" key="2">
    <source>
        <dbReference type="Proteomes" id="UP000661077"/>
    </source>
</evidence>
<proteinExistence type="predicted"/>
<dbReference type="EMBL" id="JAEVLS010000004">
    <property type="protein sequence ID" value="MBM0107086.1"/>
    <property type="molecule type" value="Genomic_DNA"/>
</dbReference>
<dbReference type="InterPro" id="IPR005358">
    <property type="entry name" value="Puta_zinc/iron-chelating_dom"/>
</dbReference>
<keyword evidence="2" id="KW-1185">Reference proteome</keyword>
<dbReference type="RefSeq" id="WP_203169194.1">
    <property type="nucleotide sequence ID" value="NZ_JAEVLS010000004.1"/>
</dbReference>
<gene>
    <name evidence="1" type="ORF">JM946_20315</name>
</gene>
<reference evidence="1 2" key="1">
    <citation type="journal article" date="2021" name="Int. J. Syst. Evol. Microbiol.">
        <title>Steroidobacter gossypii sp. nov., isolated from soil of cotton cropping field.</title>
        <authorList>
            <person name="Huang R."/>
            <person name="Yang S."/>
            <person name="Zhen C."/>
            <person name="Liu W."/>
        </authorList>
    </citation>
    <scope>NUCLEOTIDE SEQUENCE [LARGE SCALE GENOMIC DNA]</scope>
    <source>
        <strain evidence="1 2">S1-65</strain>
    </source>
</reference>
<name>A0ABS1X1G8_9GAMM</name>
<protein>
    <submittedName>
        <fullName evidence="1">YkgJ family cysteine cluster protein</fullName>
    </submittedName>
</protein>
<comment type="caution">
    <text evidence="1">The sequence shown here is derived from an EMBL/GenBank/DDBJ whole genome shotgun (WGS) entry which is preliminary data.</text>
</comment>
<evidence type="ECO:0000313" key="1">
    <source>
        <dbReference type="EMBL" id="MBM0107086.1"/>
    </source>
</evidence>
<dbReference type="Proteomes" id="UP000661077">
    <property type="component" value="Unassembled WGS sequence"/>
</dbReference>
<organism evidence="1 2">
    <name type="scientific">Steroidobacter gossypii</name>
    <dbReference type="NCBI Taxonomy" id="2805490"/>
    <lineage>
        <taxon>Bacteria</taxon>
        <taxon>Pseudomonadati</taxon>
        <taxon>Pseudomonadota</taxon>
        <taxon>Gammaproteobacteria</taxon>
        <taxon>Steroidobacterales</taxon>
        <taxon>Steroidobacteraceae</taxon>
        <taxon>Steroidobacter</taxon>
    </lineage>
</organism>